<evidence type="ECO:0000313" key="26">
    <source>
        <dbReference type="Proteomes" id="UP000230002"/>
    </source>
</evidence>
<dbReference type="Proteomes" id="UP000230002">
    <property type="component" value="Unassembled WGS sequence"/>
</dbReference>
<dbReference type="GO" id="GO:0003723">
    <property type="term" value="F:RNA binding"/>
    <property type="evidence" value="ECO:0007669"/>
    <property type="project" value="UniProtKB-KW"/>
</dbReference>
<dbReference type="AlphaFoldDB" id="A0A2G8S4X4"/>
<dbReference type="Pfam" id="PF07727">
    <property type="entry name" value="RVT_2"/>
    <property type="match status" value="1"/>
</dbReference>
<keyword evidence="19" id="KW-0233">DNA recombination</keyword>
<evidence type="ECO:0000256" key="18">
    <source>
        <dbReference type="ARBA" id="ARBA00023113"/>
    </source>
</evidence>
<comment type="caution">
    <text evidence="25">The sequence shown here is derived from an EMBL/GenBank/DDBJ whole genome shotgun (WGS) entry which is preliminary data.</text>
</comment>
<evidence type="ECO:0000256" key="3">
    <source>
        <dbReference type="ARBA" id="ARBA00022612"/>
    </source>
</evidence>
<dbReference type="GO" id="GO:0003964">
    <property type="term" value="F:RNA-directed DNA polymerase activity"/>
    <property type="evidence" value="ECO:0007669"/>
    <property type="project" value="UniProtKB-KW"/>
</dbReference>
<dbReference type="InterPro" id="IPR012337">
    <property type="entry name" value="RNaseH-like_sf"/>
</dbReference>
<evidence type="ECO:0000256" key="11">
    <source>
        <dbReference type="ARBA" id="ARBA00022801"/>
    </source>
</evidence>
<keyword evidence="8" id="KW-0547">Nucleotide-binding</keyword>
<keyword evidence="9" id="KW-0064">Aspartyl protease</keyword>
<evidence type="ECO:0000256" key="6">
    <source>
        <dbReference type="ARBA" id="ARBA00022722"/>
    </source>
</evidence>
<evidence type="ECO:0000256" key="21">
    <source>
        <dbReference type="ARBA" id="ARBA00048173"/>
    </source>
</evidence>
<dbReference type="InterPro" id="IPR025724">
    <property type="entry name" value="GAG-pre-integrase_dom"/>
</dbReference>
<feature type="compositionally biased region" description="Basic residues" evidence="23">
    <location>
        <begin position="781"/>
        <end position="792"/>
    </location>
</feature>
<keyword evidence="20" id="KW-0511">Multifunctional enzyme</keyword>
<keyword evidence="15" id="KW-0229">DNA integration</keyword>
<accession>A0A2G8S4X4</accession>
<organism evidence="25 26">
    <name type="scientific">Ganoderma sinense ZZ0214-1</name>
    <dbReference type="NCBI Taxonomy" id="1077348"/>
    <lineage>
        <taxon>Eukaryota</taxon>
        <taxon>Fungi</taxon>
        <taxon>Dikarya</taxon>
        <taxon>Basidiomycota</taxon>
        <taxon>Agaricomycotina</taxon>
        <taxon>Agaricomycetes</taxon>
        <taxon>Polyporales</taxon>
        <taxon>Polyporaceae</taxon>
        <taxon>Ganoderma</taxon>
    </lineage>
</organism>
<evidence type="ECO:0000256" key="13">
    <source>
        <dbReference type="ARBA" id="ARBA00022842"/>
    </source>
</evidence>
<evidence type="ECO:0000259" key="24">
    <source>
        <dbReference type="PROSITE" id="PS50994"/>
    </source>
</evidence>
<feature type="compositionally biased region" description="Pro residues" evidence="23">
    <location>
        <begin position="759"/>
        <end position="780"/>
    </location>
</feature>
<evidence type="ECO:0000256" key="5">
    <source>
        <dbReference type="ARBA" id="ARBA00022695"/>
    </source>
</evidence>
<dbReference type="Pfam" id="PF00665">
    <property type="entry name" value="rve"/>
    <property type="match status" value="1"/>
</dbReference>
<keyword evidence="4" id="KW-0645">Protease</keyword>
<keyword evidence="10" id="KW-0255">Endonuclease</keyword>
<evidence type="ECO:0000256" key="10">
    <source>
        <dbReference type="ARBA" id="ARBA00022759"/>
    </source>
</evidence>
<proteinExistence type="predicted"/>
<dbReference type="STRING" id="1077348.A0A2G8S4X4"/>
<dbReference type="GO" id="GO:0004519">
    <property type="term" value="F:endonuclease activity"/>
    <property type="evidence" value="ECO:0007669"/>
    <property type="project" value="UniProtKB-KW"/>
</dbReference>
<dbReference type="GO" id="GO:0005634">
    <property type="term" value="C:nucleus"/>
    <property type="evidence" value="ECO:0007669"/>
    <property type="project" value="UniProtKB-ARBA"/>
</dbReference>
<keyword evidence="16" id="KW-0695">RNA-directed DNA polymerase</keyword>
<dbReference type="Pfam" id="PF13976">
    <property type="entry name" value="gag_pre-integrs"/>
    <property type="match status" value="1"/>
</dbReference>
<feature type="compositionally biased region" description="Basic and acidic residues" evidence="23">
    <location>
        <begin position="174"/>
        <end position="183"/>
    </location>
</feature>
<dbReference type="GO" id="GO:0006310">
    <property type="term" value="P:DNA recombination"/>
    <property type="evidence" value="ECO:0007669"/>
    <property type="project" value="UniProtKB-KW"/>
</dbReference>
<evidence type="ECO:0000256" key="7">
    <source>
        <dbReference type="ARBA" id="ARBA00022723"/>
    </source>
</evidence>
<keyword evidence="11" id="KW-0378">Hydrolase</keyword>
<dbReference type="GO" id="GO:0004190">
    <property type="term" value="F:aspartic-type endopeptidase activity"/>
    <property type="evidence" value="ECO:0007669"/>
    <property type="project" value="UniProtKB-KW"/>
</dbReference>
<evidence type="ECO:0000256" key="12">
    <source>
        <dbReference type="ARBA" id="ARBA00022840"/>
    </source>
</evidence>
<dbReference type="EMBL" id="AYKW01000023">
    <property type="protein sequence ID" value="PIL28795.1"/>
    <property type="molecule type" value="Genomic_DNA"/>
</dbReference>
<comment type="catalytic activity">
    <reaction evidence="21">
        <text>DNA(n) + a 2'-deoxyribonucleoside 5'-triphosphate = DNA(n+1) + diphosphate</text>
        <dbReference type="Rhea" id="RHEA:22508"/>
        <dbReference type="Rhea" id="RHEA-COMP:17339"/>
        <dbReference type="Rhea" id="RHEA-COMP:17340"/>
        <dbReference type="ChEBI" id="CHEBI:33019"/>
        <dbReference type="ChEBI" id="CHEBI:61560"/>
        <dbReference type="ChEBI" id="CHEBI:173112"/>
        <dbReference type="EC" id="2.7.7.49"/>
    </reaction>
</comment>
<dbReference type="InterPro" id="IPR013103">
    <property type="entry name" value="RVT_2"/>
</dbReference>
<keyword evidence="7" id="KW-0479">Metal-binding</keyword>
<dbReference type="InterPro" id="IPR036397">
    <property type="entry name" value="RNaseH_sf"/>
</dbReference>
<dbReference type="GO" id="GO:0005524">
    <property type="term" value="F:ATP binding"/>
    <property type="evidence" value="ECO:0007669"/>
    <property type="project" value="UniProtKB-KW"/>
</dbReference>
<feature type="compositionally biased region" description="Basic residues" evidence="23">
    <location>
        <begin position="184"/>
        <end position="194"/>
    </location>
</feature>
<evidence type="ECO:0000256" key="19">
    <source>
        <dbReference type="ARBA" id="ARBA00023172"/>
    </source>
</evidence>
<dbReference type="InterPro" id="IPR001584">
    <property type="entry name" value="Integrase_cat-core"/>
</dbReference>
<dbReference type="GO" id="GO:0046872">
    <property type="term" value="F:metal ion binding"/>
    <property type="evidence" value="ECO:0007669"/>
    <property type="project" value="UniProtKB-KW"/>
</dbReference>
<dbReference type="Pfam" id="PF25597">
    <property type="entry name" value="SH3_retrovirus"/>
    <property type="match status" value="1"/>
</dbReference>
<dbReference type="InterPro" id="IPR054722">
    <property type="entry name" value="PolX-like_BBD"/>
</dbReference>
<feature type="compositionally biased region" description="Pro residues" evidence="23">
    <location>
        <begin position="820"/>
        <end position="834"/>
    </location>
</feature>
<keyword evidence="14" id="KW-0694">RNA-binding</keyword>
<evidence type="ECO:0000256" key="1">
    <source>
        <dbReference type="ARBA" id="ARBA00002180"/>
    </source>
</evidence>
<dbReference type="GO" id="GO:0003887">
    <property type="term" value="F:DNA-directed DNA polymerase activity"/>
    <property type="evidence" value="ECO:0007669"/>
    <property type="project" value="UniProtKB-KW"/>
</dbReference>
<keyword evidence="5" id="KW-0548">Nucleotidyltransferase</keyword>
<evidence type="ECO:0000256" key="4">
    <source>
        <dbReference type="ARBA" id="ARBA00022670"/>
    </source>
</evidence>
<dbReference type="Pfam" id="PF22936">
    <property type="entry name" value="Pol_BBD"/>
    <property type="match status" value="1"/>
</dbReference>
<evidence type="ECO:0000256" key="17">
    <source>
        <dbReference type="ARBA" id="ARBA00022932"/>
    </source>
</evidence>
<dbReference type="InterPro" id="IPR057670">
    <property type="entry name" value="SH3_retrovirus"/>
</dbReference>
<evidence type="ECO:0000256" key="15">
    <source>
        <dbReference type="ARBA" id="ARBA00022908"/>
    </source>
</evidence>
<dbReference type="GO" id="GO:0015074">
    <property type="term" value="P:DNA integration"/>
    <property type="evidence" value="ECO:0007669"/>
    <property type="project" value="UniProtKB-KW"/>
</dbReference>
<keyword evidence="17" id="KW-0808">Transferase</keyword>
<dbReference type="PROSITE" id="PS50994">
    <property type="entry name" value="INTEGRASE"/>
    <property type="match status" value="1"/>
</dbReference>
<dbReference type="GO" id="GO:0032196">
    <property type="term" value="P:transposition"/>
    <property type="evidence" value="ECO:0007669"/>
    <property type="project" value="UniProtKB-KW"/>
</dbReference>
<evidence type="ECO:0000256" key="14">
    <source>
        <dbReference type="ARBA" id="ARBA00022884"/>
    </source>
</evidence>
<keyword evidence="26" id="KW-1185">Reference proteome</keyword>
<keyword evidence="3" id="KW-1188">Viral release from host cell</keyword>
<evidence type="ECO:0000256" key="20">
    <source>
        <dbReference type="ARBA" id="ARBA00023268"/>
    </source>
</evidence>
<evidence type="ECO:0000256" key="2">
    <source>
        <dbReference type="ARBA" id="ARBA00022578"/>
    </source>
</evidence>
<feature type="compositionally biased region" description="Low complexity" evidence="23">
    <location>
        <begin position="810"/>
        <end position="819"/>
    </location>
</feature>
<dbReference type="SUPFAM" id="SSF53098">
    <property type="entry name" value="Ribonuclease H-like"/>
    <property type="match status" value="1"/>
</dbReference>
<comment type="function">
    <text evidence="1">The aspartyl protease (PR) mediates the proteolytic cleavages of the Gag and Gag-Pol polyproteins after assembly of the VLP.</text>
</comment>
<feature type="region of interest" description="Disordered" evidence="23">
    <location>
        <begin position="174"/>
        <end position="219"/>
    </location>
</feature>
<evidence type="ECO:0000256" key="22">
    <source>
        <dbReference type="ARBA" id="ARBA00049244"/>
    </source>
</evidence>
<dbReference type="OrthoDB" id="2715572at2759"/>
<keyword evidence="6" id="KW-0540">Nuclease</keyword>
<feature type="region of interest" description="Disordered" evidence="23">
    <location>
        <begin position="736"/>
        <end position="843"/>
    </location>
</feature>
<sequence>MHVFPLFSTCPYPILPSVTDADRVSSRTSPTLVTYTRTRSLDTPSLALTFPRAVLRVHAPLAVTHIKAASFDIPDQIAAGLFLSTLVDHEGEPSQWQAYTAKVTLTATTTLNEILADARNERHRVLGNKPPGMASTDSALNAMDIALATLEQEARGKGKKWCCHCRRKGHWFSECRSKDDAPGKKQRTRGRKKGEKREKSHVAQDDDDDTSGSADENSHFVRSETVLYTSLSQYTAREASSPRTMPVTDFAFVMRSPPTSDFESTSGSRTHKPKTIVIDSGTSSHVHSRKSDFISVKPTSSSIRGFGDGKTTVAGRGEAQVLASLPDYGCTRLRLMDTCYTPNTSPSLISVSRLDDANCYTLFGNGRCVTFEKQDSGALLRNALTSEKVVLTGTKGPDRLYHLDVPPADTAYTTSEAAPTRLQSWHRRMGHLNYKSLWRMIQKGRLRGVKLSTAELNAEPPPCPSCIMGKMTRASFPPSEGIKAERALEFVSTDLWGKGQVQTPSGKRYLMTLTDHFTRWLWVAYLRRKSDAFAAFKEWLLMVERETGHKLAALRADNGGEYVSDAFKTFCKQRGIRLETTSTRTPEQNGIGERQNRSVFDRVRTVLIDAGLPPRYWGEAVNHIVYTKNCNPTTALKGRSPYEVRYNRAPDASFLHRFGCRAFVYDDRPGRKKLDPRGREGVFLGYASTQKAYRVLLPNGKVVTSIHVKFNDDVNGYTGPLPEGESYDSLFELEADLPAPPDEDRSSSSQIPGTSIDPVVPPAPAPLPLPEPADLPPAPRPRGRPKGSKTKKGGTATRHSDRIAARQDNAPPQAVEAPAAAPPDPGPGGVPEPDPGFESELTELSDDPDVSLLLEHSFILYGDEPRTVEEALDSPDADEWLAAMHKELESIAALETFELTELPRGRKPIGTKWVFLKKRDTDGRVVRFKARLVAQGFSQIPGTDFNNTYAPVAKPESIRAICALTAQRGGVIHVVDVDSAFLNSEIPDGEEAYVKQPPGFVQQGQESLVWRLSKALYGLKQSGYLWYQKLRSIMLKLGFKTCRSDTCVFYRYDSNELTIVTSHVDDLALFCPSNLVVTRLKAEIAPSLSVGAPMQKHSTL</sequence>
<evidence type="ECO:0000256" key="8">
    <source>
        <dbReference type="ARBA" id="ARBA00022741"/>
    </source>
</evidence>
<evidence type="ECO:0000256" key="16">
    <source>
        <dbReference type="ARBA" id="ARBA00022918"/>
    </source>
</evidence>
<dbReference type="Gene3D" id="3.30.420.10">
    <property type="entry name" value="Ribonuclease H-like superfamily/Ribonuclease H"/>
    <property type="match status" value="1"/>
</dbReference>
<evidence type="ECO:0000256" key="23">
    <source>
        <dbReference type="SAM" id="MobiDB-lite"/>
    </source>
</evidence>
<dbReference type="InterPro" id="IPR039537">
    <property type="entry name" value="Retrotran_Ty1/copia-like"/>
</dbReference>
<keyword evidence="2" id="KW-0815">Transposition</keyword>
<dbReference type="GO" id="GO:0006508">
    <property type="term" value="P:proteolysis"/>
    <property type="evidence" value="ECO:0007669"/>
    <property type="project" value="UniProtKB-KW"/>
</dbReference>
<keyword evidence="17" id="KW-0239">DNA-directed DNA polymerase</keyword>
<dbReference type="PANTHER" id="PTHR42648">
    <property type="entry name" value="TRANSPOSASE, PUTATIVE-RELATED"/>
    <property type="match status" value="1"/>
</dbReference>
<evidence type="ECO:0000313" key="25">
    <source>
        <dbReference type="EMBL" id="PIL28795.1"/>
    </source>
</evidence>
<dbReference type="PANTHER" id="PTHR42648:SF11">
    <property type="entry name" value="TRANSPOSON TY4-P GAG-POL POLYPROTEIN"/>
    <property type="match status" value="1"/>
</dbReference>
<feature type="domain" description="Integrase catalytic" evidence="24">
    <location>
        <begin position="473"/>
        <end position="649"/>
    </location>
</feature>
<dbReference type="InterPro" id="IPR043502">
    <property type="entry name" value="DNA/RNA_pol_sf"/>
</dbReference>
<comment type="catalytic activity">
    <reaction evidence="22">
        <text>DNA(n) + a 2'-deoxyribonucleoside 5'-triphosphate = DNA(n+1) + diphosphate</text>
        <dbReference type="Rhea" id="RHEA:22508"/>
        <dbReference type="Rhea" id="RHEA-COMP:17339"/>
        <dbReference type="Rhea" id="RHEA-COMP:17340"/>
        <dbReference type="ChEBI" id="CHEBI:33019"/>
        <dbReference type="ChEBI" id="CHEBI:61560"/>
        <dbReference type="ChEBI" id="CHEBI:173112"/>
        <dbReference type="EC" id="2.7.7.7"/>
    </reaction>
</comment>
<keyword evidence="12" id="KW-0067">ATP-binding</keyword>
<feature type="compositionally biased region" description="Basic and acidic residues" evidence="23">
    <location>
        <begin position="195"/>
        <end position="204"/>
    </location>
</feature>
<dbReference type="SUPFAM" id="SSF56672">
    <property type="entry name" value="DNA/RNA polymerases"/>
    <property type="match status" value="1"/>
</dbReference>
<keyword evidence="13" id="KW-0460">Magnesium</keyword>
<evidence type="ECO:0000256" key="9">
    <source>
        <dbReference type="ARBA" id="ARBA00022750"/>
    </source>
</evidence>
<gene>
    <name evidence="25" type="ORF">GSI_08839</name>
</gene>
<protein>
    <recommendedName>
        <fullName evidence="24">Integrase catalytic domain-containing protein</fullName>
    </recommendedName>
</protein>
<keyword evidence="18" id="KW-0917">Virion maturation</keyword>
<name>A0A2G8S4X4_9APHY</name>
<reference evidence="25 26" key="1">
    <citation type="journal article" date="2015" name="Sci. Rep.">
        <title>Chromosome-level genome map provides insights into diverse defense mechanisms in the medicinal fungus Ganoderma sinense.</title>
        <authorList>
            <person name="Zhu Y."/>
            <person name="Xu J."/>
            <person name="Sun C."/>
            <person name="Zhou S."/>
            <person name="Xu H."/>
            <person name="Nelson D.R."/>
            <person name="Qian J."/>
            <person name="Song J."/>
            <person name="Luo H."/>
            <person name="Xiang L."/>
            <person name="Li Y."/>
            <person name="Xu Z."/>
            <person name="Ji A."/>
            <person name="Wang L."/>
            <person name="Lu S."/>
            <person name="Hayward A."/>
            <person name="Sun W."/>
            <person name="Li X."/>
            <person name="Schwartz D.C."/>
            <person name="Wang Y."/>
            <person name="Chen S."/>
        </authorList>
    </citation>
    <scope>NUCLEOTIDE SEQUENCE [LARGE SCALE GENOMIC DNA]</scope>
    <source>
        <strain evidence="25 26">ZZ0214-1</strain>
    </source>
</reference>